<feature type="compositionally biased region" description="Basic and acidic residues" evidence="1">
    <location>
        <begin position="128"/>
        <end position="141"/>
    </location>
</feature>
<dbReference type="RefSeq" id="WP_159265868.1">
    <property type="nucleotide sequence ID" value="NZ_CP040324.1"/>
</dbReference>
<evidence type="ECO:0000313" key="3">
    <source>
        <dbReference type="Proteomes" id="UP000464593"/>
    </source>
</evidence>
<proteinExistence type="predicted"/>
<feature type="region of interest" description="Disordered" evidence="1">
    <location>
        <begin position="128"/>
        <end position="173"/>
    </location>
</feature>
<feature type="region of interest" description="Disordered" evidence="1">
    <location>
        <begin position="75"/>
        <end position="113"/>
    </location>
</feature>
<evidence type="ECO:0000256" key="1">
    <source>
        <dbReference type="SAM" id="MobiDB-lite"/>
    </source>
</evidence>
<protein>
    <recommendedName>
        <fullName evidence="4">ATPase</fullName>
    </recommendedName>
</protein>
<evidence type="ECO:0008006" key="4">
    <source>
        <dbReference type="Google" id="ProtNLM"/>
    </source>
</evidence>
<name>A0AAE6R972_9PSED</name>
<organism evidence="2 3">
    <name type="scientific">Pseudomonas monteilii</name>
    <dbReference type="NCBI Taxonomy" id="76759"/>
    <lineage>
        <taxon>Bacteria</taxon>
        <taxon>Pseudomonadati</taxon>
        <taxon>Pseudomonadota</taxon>
        <taxon>Gammaproteobacteria</taxon>
        <taxon>Pseudomonadales</taxon>
        <taxon>Pseudomonadaceae</taxon>
        <taxon>Pseudomonas</taxon>
    </lineage>
</organism>
<accession>A0AAE6R972</accession>
<feature type="compositionally biased region" description="Basic and acidic residues" evidence="1">
    <location>
        <begin position="149"/>
        <end position="173"/>
    </location>
</feature>
<feature type="compositionally biased region" description="Basic and acidic residues" evidence="1">
    <location>
        <begin position="77"/>
        <end position="110"/>
    </location>
</feature>
<sequence>MKTNKRITRAFCVELNKEVSIAAARREYFSLEPPRNRFTFLCTNEECRELKAKITGVNYYVNPQESTQLQAAHFRANPKDEHSSNCEWIEHGGDGDGGKSRPGETEDQAKVRRAKRKLDDYIDIFDPTLKEKTRGGERPVSGDEEADGDGQHEGRRRTGTDSNDRRRGPTKTTDLERLVESYRNAKAELSKEEFNLLSLHVSGYGVVPLRSYFRHISAAQSLGDNGCVLFGGGTVKRYGEGFSFTFYDTLSDQRVSLYVPPAQMSSYRYRRYLKELLVQSEEVRYVTLFTLGILEESPKGKGIDLKVEDLRQLAFVLGPPKDAVEPA</sequence>
<evidence type="ECO:0000313" key="2">
    <source>
        <dbReference type="EMBL" id="QHB25980.1"/>
    </source>
</evidence>
<dbReference type="AlphaFoldDB" id="A0AAE6R972"/>
<dbReference type="EMBL" id="CP040324">
    <property type="protein sequence ID" value="QHB25980.1"/>
    <property type="molecule type" value="Genomic_DNA"/>
</dbReference>
<gene>
    <name evidence="2" type="ORF">TCK1_634</name>
</gene>
<dbReference type="Proteomes" id="UP000464593">
    <property type="component" value="Chromosome"/>
</dbReference>
<reference evidence="2 3" key="1">
    <citation type="submission" date="2019-05" db="EMBL/GenBank/DDBJ databases">
        <title>Complete genome sequence of Pseudomonas Pseudomonas resinovorans.</title>
        <authorList>
            <person name="Chen H.-P."/>
        </authorList>
    </citation>
    <scope>NUCLEOTIDE SEQUENCE [LARGE SCALE GENOMIC DNA]</scope>
    <source>
        <strain evidence="2 3">TCU-CK1</strain>
    </source>
</reference>